<dbReference type="EMBL" id="BOSE01000009">
    <property type="protein sequence ID" value="GIP18631.1"/>
    <property type="molecule type" value="Genomic_DNA"/>
</dbReference>
<name>A0A919YUB8_9BACL</name>
<dbReference type="AlphaFoldDB" id="A0A919YUB8"/>
<protein>
    <recommendedName>
        <fullName evidence="2">PET hydrolase/cutinase-like domain-containing protein</fullName>
    </recommendedName>
</protein>
<dbReference type="PANTHER" id="PTHR33428:SF14">
    <property type="entry name" value="CARBOXYLESTERASE TYPE B DOMAIN-CONTAINING PROTEIN"/>
    <property type="match status" value="1"/>
</dbReference>
<keyword evidence="1" id="KW-1133">Transmembrane helix</keyword>
<dbReference type="Proteomes" id="UP000683139">
    <property type="component" value="Unassembled WGS sequence"/>
</dbReference>
<keyword evidence="4" id="KW-1185">Reference proteome</keyword>
<reference evidence="3" key="1">
    <citation type="submission" date="2021-03" db="EMBL/GenBank/DDBJ databases">
        <title>Antimicrobial resistance genes in bacteria isolated from Japanese honey, and their potential for conferring macrolide and lincosamide resistance in the American foulbrood pathogen Paenibacillus larvae.</title>
        <authorList>
            <person name="Okamoto M."/>
            <person name="Kumagai M."/>
            <person name="Kanamori H."/>
            <person name="Takamatsu D."/>
        </authorList>
    </citation>
    <scope>NUCLEOTIDE SEQUENCE</scope>
    <source>
        <strain evidence="3">J40TS1</strain>
    </source>
</reference>
<evidence type="ECO:0000256" key="1">
    <source>
        <dbReference type="SAM" id="Phobius"/>
    </source>
</evidence>
<feature type="transmembrane region" description="Helical" evidence="1">
    <location>
        <begin position="58"/>
        <end position="81"/>
    </location>
</feature>
<dbReference type="Gene3D" id="3.40.50.1820">
    <property type="entry name" value="alpha/beta hydrolase"/>
    <property type="match status" value="1"/>
</dbReference>
<dbReference type="InterPro" id="IPR041127">
    <property type="entry name" value="PET_hydrolase/cutinase-like"/>
</dbReference>
<feature type="domain" description="PET hydrolase/cutinase-like" evidence="2">
    <location>
        <begin position="85"/>
        <end position="336"/>
    </location>
</feature>
<keyword evidence="1" id="KW-0472">Membrane</keyword>
<dbReference type="InterPro" id="IPR029058">
    <property type="entry name" value="AB_hydrolase_fold"/>
</dbReference>
<sequence length="353" mass="39149">MRMEKSSLPSFYSILTKSGVSIVKLQLRAKGLSSIFFDSKDYSIIEVMYMPVLKKRKWILSLSAVVLIVAAAVSIFIQIILHSNVPEPAEGSIEQRYAEQGSYQVKVEEVKNTLDAALFRIYYPAFQKGESYPVISWGNGTDATPDRYDELLTHLASWGFIVIDSYSKTTGTGKEIVEAIEYLINENERASSLFYQKINTENIGVAGHSQGSTGVINAHTNYTKGSLIKTVVSIALPDLKYCDPEDVYDTARITVPFLIMGGTRDFLISPLSANQLAFYTTKTGTPVMMGMAKGAAHTAIEGNGGNHRGYLTAWMRYQLLDDQEAMKAFYGSSPEMMDNSNWVDVIQANMNVQ</sequence>
<evidence type="ECO:0000313" key="4">
    <source>
        <dbReference type="Proteomes" id="UP000683139"/>
    </source>
</evidence>
<dbReference type="PANTHER" id="PTHR33428">
    <property type="entry name" value="CHLOROPHYLLASE-2, CHLOROPLASTIC"/>
    <property type="match status" value="1"/>
</dbReference>
<accession>A0A919YUB8</accession>
<dbReference type="SUPFAM" id="SSF53474">
    <property type="entry name" value="alpha/beta-Hydrolases"/>
    <property type="match status" value="1"/>
</dbReference>
<proteinExistence type="predicted"/>
<dbReference type="Pfam" id="PF12740">
    <property type="entry name" value="PETase"/>
    <property type="match status" value="1"/>
</dbReference>
<keyword evidence="1" id="KW-0812">Transmembrane</keyword>
<gene>
    <name evidence="3" type="ORF">J40TS1_42730</name>
</gene>
<comment type="caution">
    <text evidence="3">The sequence shown here is derived from an EMBL/GenBank/DDBJ whole genome shotgun (WGS) entry which is preliminary data.</text>
</comment>
<evidence type="ECO:0000259" key="2">
    <source>
        <dbReference type="Pfam" id="PF12740"/>
    </source>
</evidence>
<organism evidence="3 4">
    <name type="scientific">Paenibacillus montaniterrae</name>
    <dbReference type="NCBI Taxonomy" id="429341"/>
    <lineage>
        <taxon>Bacteria</taxon>
        <taxon>Bacillati</taxon>
        <taxon>Bacillota</taxon>
        <taxon>Bacilli</taxon>
        <taxon>Bacillales</taxon>
        <taxon>Paenibacillaceae</taxon>
        <taxon>Paenibacillus</taxon>
    </lineage>
</organism>
<evidence type="ECO:0000313" key="3">
    <source>
        <dbReference type="EMBL" id="GIP18631.1"/>
    </source>
</evidence>